<dbReference type="PROSITE" id="PS50279">
    <property type="entry name" value="BPTI_KUNITZ_2"/>
    <property type="match status" value="2"/>
</dbReference>
<dbReference type="AlphaFoldDB" id="A0AAU9VPZ3"/>
<comment type="subcellular location">
    <subcellularLocation>
        <location evidence="1">Nematocyst</location>
    </subcellularLocation>
    <subcellularLocation>
        <location evidence="2">Secreted</location>
    </subcellularLocation>
</comment>
<dbReference type="GO" id="GO:0042151">
    <property type="term" value="C:nematocyst"/>
    <property type="evidence" value="ECO:0007669"/>
    <property type="project" value="UniProtKB-SubCell"/>
</dbReference>
<evidence type="ECO:0000256" key="7">
    <source>
        <dbReference type="ARBA" id="ARBA00023157"/>
    </source>
</evidence>
<name>A0AAU9VPZ3_9CNID</name>
<dbReference type="InterPro" id="IPR036880">
    <property type="entry name" value="Kunitz_BPTI_sf"/>
</dbReference>
<dbReference type="Gene3D" id="4.10.410.10">
    <property type="entry name" value="Pancreatic trypsin inhibitor Kunitz domain"/>
    <property type="match status" value="2"/>
</dbReference>
<evidence type="ECO:0000256" key="1">
    <source>
        <dbReference type="ARBA" id="ARBA00004532"/>
    </source>
</evidence>
<gene>
    <name evidence="10" type="ORF">PMEA_00016703</name>
</gene>
<dbReference type="InterPro" id="IPR050098">
    <property type="entry name" value="TFPI/VKTCI-like"/>
</dbReference>
<dbReference type="FunFam" id="4.10.410.10:FF:000021">
    <property type="entry name" value="Serine protease inhibitor, putative"/>
    <property type="match status" value="2"/>
</dbReference>
<protein>
    <recommendedName>
        <fullName evidence="9">BPTI/Kunitz inhibitor domain-containing protein</fullName>
    </recommendedName>
</protein>
<dbReference type="InterPro" id="IPR002223">
    <property type="entry name" value="Kunitz_BPTI"/>
</dbReference>
<comment type="similarity">
    <text evidence="3">Belongs to the venom Kunitz-type family. Sea anemone type 2 potassium channel toxin subfamily.</text>
</comment>
<organism evidence="10 11">
    <name type="scientific">Pocillopora meandrina</name>
    <dbReference type="NCBI Taxonomy" id="46732"/>
    <lineage>
        <taxon>Eukaryota</taxon>
        <taxon>Metazoa</taxon>
        <taxon>Cnidaria</taxon>
        <taxon>Anthozoa</taxon>
        <taxon>Hexacorallia</taxon>
        <taxon>Scleractinia</taxon>
        <taxon>Astrocoeniina</taxon>
        <taxon>Pocilloporidae</taxon>
        <taxon>Pocillopora</taxon>
    </lineage>
</organism>
<evidence type="ECO:0000256" key="3">
    <source>
        <dbReference type="ARBA" id="ARBA00007226"/>
    </source>
</evidence>
<dbReference type="PANTHER" id="PTHR10083:SF328">
    <property type="entry name" value="TISSUE FACTOR PATHWAY INHIBITOR"/>
    <property type="match status" value="1"/>
</dbReference>
<keyword evidence="5" id="KW-0646">Protease inhibitor</keyword>
<evidence type="ECO:0000256" key="2">
    <source>
        <dbReference type="ARBA" id="ARBA00004613"/>
    </source>
</evidence>
<comment type="caution">
    <text evidence="10">The sequence shown here is derived from an EMBL/GenBank/DDBJ whole genome shotgun (WGS) entry which is preliminary data.</text>
</comment>
<dbReference type="PRINTS" id="PR00759">
    <property type="entry name" value="BASICPTASE"/>
</dbReference>
<proteinExistence type="inferred from homology"/>
<reference evidence="10 11" key="1">
    <citation type="submission" date="2022-05" db="EMBL/GenBank/DDBJ databases">
        <authorList>
            <consortium name="Genoscope - CEA"/>
            <person name="William W."/>
        </authorList>
    </citation>
    <scope>NUCLEOTIDE SEQUENCE [LARGE SCALE GENOMIC DNA]</scope>
</reference>
<keyword evidence="11" id="KW-1185">Reference proteome</keyword>
<keyword evidence="6" id="KW-0722">Serine protease inhibitor</keyword>
<keyword evidence="4" id="KW-0964">Secreted</keyword>
<evidence type="ECO:0000259" key="9">
    <source>
        <dbReference type="PROSITE" id="PS50279"/>
    </source>
</evidence>
<evidence type="ECO:0000256" key="6">
    <source>
        <dbReference type="ARBA" id="ARBA00022900"/>
    </source>
</evidence>
<dbReference type="PROSITE" id="PS00280">
    <property type="entry name" value="BPTI_KUNITZ_1"/>
    <property type="match status" value="2"/>
</dbReference>
<dbReference type="SMART" id="SM00131">
    <property type="entry name" value="KU"/>
    <property type="match status" value="2"/>
</dbReference>
<evidence type="ECO:0000256" key="4">
    <source>
        <dbReference type="ARBA" id="ARBA00022525"/>
    </source>
</evidence>
<dbReference type="SUPFAM" id="SSF57362">
    <property type="entry name" value="BPTI-like"/>
    <property type="match status" value="2"/>
</dbReference>
<evidence type="ECO:0000313" key="11">
    <source>
        <dbReference type="Proteomes" id="UP001159428"/>
    </source>
</evidence>
<dbReference type="Proteomes" id="UP001159428">
    <property type="component" value="Unassembled WGS sequence"/>
</dbReference>
<evidence type="ECO:0000256" key="5">
    <source>
        <dbReference type="ARBA" id="ARBA00022690"/>
    </source>
</evidence>
<dbReference type="PANTHER" id="PTHR10083">
    <property type="entry name" value="KUNITZ-TYPE PROTEASE INHIBITOR-RELATED"/>
    <property type="match status" value="1"/>
</dbReference>
<evidence type="ECO:0000313" key="10">
    <source>
        <dbReference type="EMBL" id="CAH3036191.1"/>
    </source>
</evidence>
<dbReference type="GO" id="GO:0005615">
    <property type="term" value="C:extracellular space"/>
    <property type="evidence" value="ECO:0007669"/>
    <property type="project" value="TreeGrafter"/>
</dbReference>
<dbReference type="InterPro" id="IPR020901">
    <property type="entry name" value="Prtase_inh_Kunz-CS"/>
</dbReference>
<feature type="domain" description="BPTI/Kunitz inhibitor" evidence="9">
    <location>
        <begin position="87"/>
        <end position="137"/>
    </location>
</feature>
<dbReference type="GO" id="GO:0008200">
    <property type="term" value="F:ion channel inhibitor activity"/>
    <property type="evidence" value="ECO:0007669"/>
    <property type="project" value="UniProtKB-ARBA"/>
</dbReference>
<accession>A0AAU9VPZ3</accession>
<feature type="domain" description="BPTI/Kunitz inhibitor" evidence="9">
    <location>
        <begin position="9"/>
        <end position="59"/>
    </location>
</feature>
<dbReference type="GO" id="GO:0004867">
    <property type="term" value="F:serine-type endopeptidase inhibitor activity"/>
    <property type="evidence" value="ECO:0007669"/>
    <property type="project" value="UniProtKB-KW"/>
</dbReference>
<keyword evidence="7" id="KW-1015">Disulfide bond</keyword>
<evidence type="ECO:0000256" key="8">
    <source>
        <dbReference type="ARBA" id="ARBA00023331"/>
    </source>
</evidence>
<sequence>MTSQGVSDCLLPKVTGLCRARFPRFYFNEAKGRCEGFTFGGCGGNGNNFKTLKECKQTCKCPELKTTLKTYFKTENSLLFFFFQGICPLPPQTGHCRGYFPRYHFDEASGQCEKFIYGGCGGNENNFETLKECQQTCKFLGFKKG</sequence>
<dbReference type="Pfam" id="PF00014">
    <property type="entry name" value="Kunitz_BPTI"/>
    <property type="match status" value="2"/>
</dbReference>
<keyword evidence="8" id="KW-0166">Nematocyst</keyword>
<dbReference type="EMBL" id="CALNXJ010000003">
    <property type="protein sequence ID" value="CAH3036191.1"/>
    <property type="molecule type" value="Genomic_DNA"/>
</dbReference>